<keyword evidence="3" id="KW-0812">Transmembrane</keyword>
<dbReference type="CDD" id="cd01347">
    <property type="entry name" value="ligand_gated_channel"/>
    <property type="match status" value="1"/>
</dbReference>
<evidence type="ECO:0000256" key="5">
    <source>
        <dbReference type="SAM" id="SignalP"/>
    </source>
</evidence>
<dbReference type="Pfam" id="PF00593">
    <property type="entry name" value="TonB_dep_Rec_b-barrel"/>
    <property type="match status" value="1"/>
</dbReference>
<dbReference type="Pfam" id="PF07715">
    <property type="entry name" value="Plug"/>
    <property type="match status" value="1"/>
</dbReference>
<evidence type="ECO:0000256" key="2">
    <source>
        <dbReference type="ARBA" id="ARBA00023065"/>
    </source>
</evidence>
<keyword evidence="1 5" id="KW-0732">Signal</keyword>
<keyword evidence="9" id="KW-1185">Reference proteome</keyword>
<dbReference type="Proteomes" id="UP000813068">
    <property type="component" value="Unassembled WGS sequence"/>
</dbReference>
<evidence type="ECO:0000256" key="4">
    <source>
        <dbReference type="RuleBase" id="RU003357"/>
    </source>
</evidence>
<feature type="domain" description="TonB-dependent receptor plug" evidence="7">
    <location>
        <begin position="48"/>
        <end position="152"/>
    </location>
</feature>
<keyword evidence="3" id="KW-0998">Cell outer membrane</keyword>
<evidence type="ECO:0000256" key="1">
    <source>
        <dbReference type="ARBA" id="ARBA00022729"/>
    </source>
</evidence>
<feature type="signal peptide" evidence="5">
    <location>
        <begin position="1"/>
        <end position="19"/>
    </location>
</feature>
<comment type="caution">
    <text evidence="8">The sequence shown here is derived from an EMBL/GenBank/DDBJ whole genome shotgun (WGS) entry which is preliminary data.</text>
</comment>
<reference evidence="8 9" key="1">
    <citation type="submission" date="2021-06" db="EMBL/GenBank/DDBJ databases">
        <title>Differences between aerobic and microaerobic xylene degrading microbial communities.</title>
        <authorList>
            <person name="Banerjee S."/>
            <person name="Tancsics A."/>
        </authorList>
    </citation>
    <scope>NUCLEOTIDE SEQUENCE [LARGE SCALE GENOMIC DNA]</scope>
    <source>
        <strain evidence="8 9">MAP12</strain>
    </source>
</reference>
<proteinExistence type="inferred from homology"/>
<feature type="domain" description="TonB-dependent receptor-like beta-barrel" evidence="6">
    <location>
        <begin position="214"/>
        <end position="589"/>
    </location>
</feature>
<evidence type="ECO:0000313" key="8">
    <source>
        <dbReference type="EMBL" id="MBV2134825.1"/>
    </source>
</evidence>
<dbReference type="InterPro" id="IPR039426">
    <property type="entry name" value="TonB-dep_rcpt-like"/>
</dbReference>
<keyword evidence="3 4" id="KW-0472">Membrane</keyword>
<evidence type="ECO:0000259" key="6">
    <source>
        <dbReference type="Pfam" id="PF00593"/>
    </source>
</evidence>
<keyword evidence="4" id="KW-0798">TonB box</keyword>
<feature type="chain" id="PRO_5046308032" evidence="5">
    <location>
        <begin position="20"/>
        <end position="635"/>
    </location>
</feature>
<comment type="subcellular location">
    <subcellularLocation>
        <location evidence="3">Cell outer membrane</location>
        <topology evidence="3">Multi-pass membrane protein</topology>
    </subcellularLocation>
</comment>
<dbReference type="PROSITE" id="PS52016">
    <property type="entry name" value="TONB_DEPENDENT_REC_3"/>
    <property type="match status" value="1"/>
</dbReference>
<dbReference type="EMBL" id="JAHRGL010000071">
    <property type="protein sequence ID" value="MBV2134825.1"/>
    <property type="molecule type" value="Genomic_DNA"/>
</dbReference>
<dbReference type="InterPro" id="IPR000531">
    <property type="entry name" value="Beta-barrel_TonB"/>
</dbReference>
<dbReference type="PANTHER" id="PTHR30069:SF53">
    <property type="entry name" value="COLICIN I RECEPTOR-RELATED"/>
    <property type="match status" value="1"/>
</dbReference>
<comment type="similarity">
    <text evidence="3 4">Belongs to the TonB-dependent receptor family.</text>
</comment>
<name>A0ABS6N1A1_9GAMM</name>
<keyword evidence="3" id="KW-1134">Transmembrane beta strand</keyword>
<organism evidence="8 9">
    <name type="scientific">Geopseudomonas aromaticivorans</name>
    <dbReference type="NCBI Taxonomy" id="2849492"/>
    <lineage>
        <taxon>Bacteria</taxon>
        <taxon>Pseudomonadati</taxon>
        <taxon>Pseudomonadota</taxon>
        <taxon>Gammaproteobacteria</taxon>
        <taxon>Pseudomonadales</taxon>
        <taxon>Pseudomonadaceae</taxon>
        <taxon>Geopseudomonas</taxon>
    </lineage>
</organism>
<keyword evidence="8" id="KW-0675">Receptor</keyword>
<keyword evidence="3" id="KW-0813">Transport</keyword>
<dbReference type="PANTHER" id="PTHR30069">
    <property type="entry name" value="TONB-DEPENDENT OUTER MEMBRANE RECEPTOR"/>
    <property type="match status" value="1"/>
</dbReference>
<keyword evidence="2" id="KW-0406">Ion transport</keyword>
<gene>
    <name evidence="8" type="ORF">KRX52_18815</name>
</gene>
<evidence type="ECO:0000256" key="3">
    <source>
        <dbReference type="PROSITE-ProRule" id="PRU01360"/>
    </source>
</evidence>
<evidence type="ECO:0000259" key="7">
    <source>
        <dbReference type="Pfam" id="PF07715"/>
    </source>
</evidence>
<sequence length="635" mass="70712">MKLSRLALAITLLPTSLWADDANIDSSEELQAPALVISSGRKAELRKQATTANSVFTRADIERLQPASVPELLQRVPGVQVVQSGGRGSNVSLFIRGTGTAQSLVLIDGQRTGSVSAGGASLQHLSIDQIERIEVLRGSRSALYGADTIGGVVQIFTRRAEGPGLQPRLRLAAGSQGTWERSMGLSGGDQQTRFSLNASLDETQGIDRTGPSYPSDADHDAYRNQAVSFTLSHKLAENLSTGLNVLDQRGKTEYDNPFGRWDTAWNVHPQKPYDHFSLSSTSAWLDWRASELWSSRLEVGHGEDKQESFDKLFPGSEAFNSYRDSASWLNTLTLNDRHNLLVGADYLRDKLHSTTEYSQTSRWNQAGFIQHSYRGERFATELGLRHDKNQQYGSENTFNAALTLPLNARNDLVLSYAEGFRAPTFNDLYSPASWGANPDLQPERSKSYELQWRSQLAEKTRLEASLYRTDVRDLIVYVFDPATFNGSNYNVAEARINGFELTLQQELLGWQHALGASIIDPRDRQTGHTLARRAKRTFSYDLDRQFGAFAVGASWRLASSSYDKLDNQTEIAGHGVLDLRSSWQATPELAFDMKLANLLDKDYSRSLYQYNGQDHGYQEEPLSVKVGLTWTPALQ</sequence>
<evidence type="ECO:0000313" key="9">
    <source>
        <dbReference type="Proteomes" id="UP000813068"/>
    </source>
</evidence>
<dbReference type="RefSeq" id="WP_217683253.1">
    <property type="nucleotide sequence ID" value="NZ_JAHRGL010000071.1"/>
</dbReference>
<accession>A0ABS6N1A1</accession>
<dbReference type="InterPro" id="IPR012910">
    <property type="entry name" value="Plug_dom"/>
</dbReference>
<protein>
    <submittedName>
        <fullName evidence="8">TonB-dependent receptor</fullName>
    </submittedName>
</protein>